<name>A0A178Z946_9EURO</name>
<proteinExistence type="inferred from homology"/>
<evidence type="ECO:0000313" key="7">
    <source>
        <dbReference type="EMBL" id="OAP55976.1"/>
    </source>
</evidence>
<dbReference type="InterPro" id="IPR036291">
    <property type="entry name" value="NAD(P)-bd_dom_sf"/>
</dbReference>
<dbReference type="Gene3D" id="3.40.50.720">
    <property type="entry name" value="NAD(P)-binding Rossmann-like Domain"/>
    <property type="match status" value="1"/>
</dbReference>
<dbReference type="PANTHER" id="PTHR43880:SF12">
    <property type="entry name" value="ALCOHOL DEHYDROGENASE CLASS-3"/>
    <property type="match status" value="1"/>
</dbReference>
<dbReference type="AlphaFoldDB" id="A0A178Z946"/>
<evidence type="ECO:0000256" key="2">
    <source>
        <dbReference type="ARBA" id="ARBA00022833"/>
    </source>
</evidence>
<evidence type="ECO:0000313" key="8">
    <source>
        <dbReference type="Proteomes" id="UP000078343"/>
    </source>
</evidence>
<evidence type="ECO:0000256" key="1">
    <source>
        <dbReference type="ARBA" id="ARBA00022723"/>
    </source>
</evidence>
<evidence type="ECO:0000259" key="6">
    <source>
        <dbReference type="SMART" id="SM00829"/>
    </source>
</evidence>
<organism evidence="7 8">
    <name type="scientific">Fonsecaea erecta</name>
    <dbReference type="NCBI Taxonomy" id="1367422"/>
    <lineage>
        <taxon>Eukaryota</taxon>
        <taxon>Fungi</taxon>
        <taxon>Dikarya</taxon>
        <taxon>Ascomycota</taxon>
        <taxon>Pezizomycotina</taxon>
        <taxon>Eurotiomycetes</taxon>
        <taxon>Chaetothyriomycetidae</taxon>
        <taxon>Chaetothyriales</taxon>
        <taxon>Herpotrichiellaceae</taxon>
        <taxon>Fonsecaea</taxon>
    </lineage>
</organism>
<comment type="caution">
    <text evidence="7">The sequence shown here is derived from an EMBL/GenBank/DDBJ whole genome shotgun (WGS) entry which is preliminary data.</text>
</comment>
<dbReference type="OrthoDB" id="1560166at2759"/>
<keyword evidence="8" id="KW-1185">Reference proteome</keyword>
<dbReference type="InterPro" id="IPR011032">
    <property type="entry name" value="GroES-like_sf"/>
</dbReference>
<keyword evidence="1 5" id="KW-0479">Metal-binding</keyword>
<dbReference type="PROSITE" id="PS00059">
    <property type="entry name" value="ADH_ZINC"/>
    <property type="match status" value="1"/>
</dbReference>
<dbReference type="GO" id="GO:0008270">
    <property type="term" value="F:zinc ion binding"/>
    <property type="evidence" value="ECO:0007669"/>
    <property type="project" value="InterPro"/>
</dbReference>
<dbReference type="Gene3D" id="3.90.180.10">
    <property type="entry name" value="Medium-chain alcohol dehydrogenases, catalytic domain"/>
    <property type="match status" value="1"/>
</dbReference>
<comment type="similarity">
    <text evidence="5">Belongs to the zinc-containing alcohol dehydrogenase family.</text>
</comment>
<feature type="domain" description="Enoyl reductase (ER)" evidence="6">
    <location>
        <begin position="23"/>
        <end position="391"/>
    </location>
</feature>
<dbReference type="SUPFAM" id="SSF51735">
    <property type="entry name" value="NAD(P)-binding Rossmann-fold domains"/>
    <property type="match status" value="1"/>
</dbReference>
<dbReference type="Proteomes" id="UP000078343">
    <property type="component" value="Unassembled WGS sequence"/>
</dbReference>
<dbReference type="EMBL" id="LVYI01000010">
    <property type="protein sequence ID" value="OAP55976.1"/>
    <property type="molecule type" value="Genomic_DNA"/>
</dbReference>
<evidence type="ECO:0000256" key="5">
    <source>
        <dbReference type="RuleBase" id="RU361277"/>
    </source>
</evidence>
<reference evidence="7 8" key="1">
    <citation type="submission" date="2016-04" db="EMBL/GenBank/DDBJ databases">
        <title>Draft genome of Fonsecaea erecta CBS 125763.</title>
        <authorList>
            <person name="Weiss V.A."/>
            <person name="Vicente V.A."/>
            <person name="Raittz R.T."/>
            <person name="Moreno L.F."/>
            <person name="De Souza E.M."/>
            <person name="Pedrosa F.O."/>
            <person name="Steffens M.B."/>
            <person name="Faoro H."/>
            <person name="Tadra-Sfeir M.Z."/>
            <person name="Najafzadeh M.J."/>
            <person name="Felipe M.S."/>
            <person name="Teixeira M."/>
            <person name="Sun J."/>
            <person name="Xi L."/>
            <person name="Gomes R."/>
            <person name="De Azevedo C.M."/>
            <person name="Salgado C.G."/>
            <person name="Da Silva M.B."/>
            <person name="Nascimento M.F."/>
            <person name="Queiroz-Telles F."/>
            <person name="Attili D.S."/>
            <person name="Gorbushina A."/>
        </authorList>
    </citation>
    <scope>NUCLEOTIDE SEQUENCE [LARGE SCALE GENOMIC DNA]</scope>
    <source>
        <strain evidence="7 8">CBS 125763</strain>
    </source>
</reference>
<dbReference type="InterPro" id="IPR020843">
    <property type="entry name" value="ER"/>
</dbReference>
<dbReference type="GO" id="GO:0051903">
    <property type="term" value="F:S-(hydroxymethyl)glutathione dehydrogenase [NAD(P)+] activity"/>
    <property type="evidence" value="ECO:0007669"/>
    <property type="project" value="TreeGrafter"/>
</dbReference>
<dbReference type="InterPro" id="IPR013154">
    <property type="entry name" value="ADH-like_N"/>
</dbReference>
<accession>A0A178Z946</accession>
<dbReference type="GeneID" id="30014296"/>
<dbReference type="STRING" id="1367422.A0A178Z946"/>
<dbReference type="RefSeq" id="XP_018689343.1">
    <property type="nucleotide sequence ID" value="XM_018841634.1"/>
</dbReference>
<comment type="cofactor">
    <cofactor evidence="5">
        <name>Zn(2+)</name>
        <dbReference type="ChEBI" id="CHEBI:29105"/>
    </cofactor>
</comment>
<dbReference type="CDD" id="cd08278">
    <property type="entry name" value="benzyl_alcohol_DH"/>
    <property type="match status" value="1"/>
</dbReference>
<evidence type="ECO:0000256" key="4">
    <source>
        <dbReference type="ARBA" id="ARBA00023027"/>
    </source>
</evidence>
<dbReference type="SUPFAM" id="SSF50129">
    <property type="entry name" value="GroES-like"/>
    <property type="match status" value="2"/>
</dbReference>
<sequence>MASESKSNGLGSTVALVVSEPRGPFEVKEVQLKDMRPDEIVVRMIATGVCHTDVATSIGHRGPGLPAILGHEGSGVVEEVGTEVKHVAVGDHVVLSFNYCGNCTTCRRNNPAYCLNGRHLCFGGSRLDGSKTFSLNGIDINSSYFGQSSFAARSIVRGVCAVKVSPSVPLDILCCLGCGIQTGAGTVLNVLKPGVGASVAVFGVGSVGLAAIMAAAKFTPATKVIAIDIVDSRLQLAAELGATHTINSSGKDVVAMIKDVTNGEGVDCALDATGNIAVIESMIAAAANNGTVATVGGAPRGKFVNIEAAMWIARNVSYVGSCEGSSFPQTVRSLKRRLWIQANSQQFIPVLIDFWSQGRLPIERLVTKYPYTEINRAIDDMHNGKCIKAVLTWE</sequence>
<keyword evidence="3" id="KW-0560">Oxidoreductase</keyword>
<protein>
    <recommendedName>
        <fullName evidence="6">Enoyl reductase (ER) domain-containing protein</fullName>
    </recommendedName>
</protein>
<gene>
    <name evidence="7" type="ORF">AYL99_10128</name>
</gene>
<dbReference type="PANTHER" id="PTHR43880">
    <property type="entry name" value="ALCOHOL DEHYDROGENASE"/>
    <property type="match status" value="1"/>
</dbReference>
<dbReference type="Pfam" id="PF08240">
    <property type="entry name" value="ADH_N"/>
    <property type="match status" value="1"/>
</dbReference>
<dbReference type="InterPro" id="IPR013149">
    <property type="entry name" value="ADH-like_C"/>
</dbReference>
<dbReference type="Pfam" id="PF00107">
    <property type="entry name" value="ADH_zinc_N"/>
    <property type="match status" value="1"/>
</dbReference>
<keyword evidence="2 5" id="KW-0862">Zinc</keyword>
<dbReference type="SMART" id="SM00829">
    <property type="entry name" value="PKS_ER"/>
    <property type="match status" value="1"/>
</dbReference>
<dbReference type="GO" id="GO:0005829">
    <property type="term" value="C:cytosol"/>
    <property type="evidence" value="ECO:0007669"/>
    <property type="project" value="TreeGrafter"/>
</dbReference>
<dbReference type="InterPro" id="IPR002328">
    <property type="entry name" value="ADH_Zn_CS"/>
</dbReference>
<dbReference type="GO" id="GO:0046294">
    <property type="term" value="P:formaldehyde catabolic process"/>
    <property type="evidence" value="ECO:0007669"/>
    <property type="project" value="TreeGrafter"/>
</dbReference>
<keyword evidence="4" id="KW-0520">NAD</keyword>
<evidence type="ECO:0000256" key="3">
    <source>
        <dbReference type="ARBA" id="ARBA00023002"/>
    </source>
</evidence>